<protein>
    <recommendedName>
        <fullName evidence="2">NADAR domain-containing protein</fullName>
    </recommendedName>
</protein>
<gene>
    <name evidence="3" type="ORF">CHGG_01892</name>
</gene>
<dbReference type="SUPFAM" id="SSF143990">
    <property type="entry name" value="YbiA-like"/>
    <property type="match status" value="1"/>
</dbReference>
<dbReference type="VEuPathDB" id="FungiDB:CHGG_01892"/>
<dbReference type="InterPro" id="IPR012816">
    <property type="entry name" value="NADAR"/>
</dbReference>
<proteinExistence type="predicted"/>
<dbReference type="RefSeq" id="XP_001221113.1">
    <property type="nucleotide sequence ID" value="XM_001221112.1"/>
</dbReference>
<dbReference type="EMBL" id="CH408029">
    <property type="protein sequence ID" value="EAQ93657.1"/>
    <property type="molecule type" value="Genomic_DNA"/>
</dbReference>
<feature type="compositionally biased region" description="Basic and acidic residues" evidence="1">
    <location>
        <begin position="218"/>
        <end position="260"/>
    </location>
</feature>
<dbReference type="GeneID" id="4388126"/>
<feature type="region of interest" description="Disordered" evidence="1">
    <location>
        <begin position="218"/>
        <end position="288"/>
    </location>
</feature>
<dbReference type="Pfam" id="PF08719">
    <property type="entry name" value="NADAR"/>
    <property type="match status" value="1"/>
</dbReference>
<evidence type="ECO:0000259" key="2">
    <source>
        <dbReference type="Pfam" id="PF08719"/>
    </source>
</evidence>
<feature type="compositionally biased region" description="Basic residues" evidence="1">
    <location>
        <begin position="279"/>
        <end position="288"/>
    </location>
</feature>
<evidence type="ECO:0000313" key="4">
    <source>
        <dbReference type="Proteomes" id="UP000001056"/>
    </source>
</evidence>
<dbReference type="InterPro" id="IPR037238">
    <property type="entry name" value="YbiA-like_sf"/>
</dbReference>
<accession>Q2HD12</accession>
<keyword evidence="4" id="KW-1185">Reference proteome</keyword>
<evidence type="ECO:0000256" key="1">
    <source>
        <dbReference type="SAM" id="MobiDB-lite"/>
    </source>
</evidence>
<dbReference type="AlphaFoldDB" id="Q2HD12"/>
<dbReference type="Proteomes" id="UP000001056">
    <property type="component" value="Unassembled WGS sequence"/>
</dbReference>
<sequence length="288" mass="31681">MPSRRSKPAHKVTKRARAIEAPVPSAQPQPTPSDDTSPVYFWRETDPLTGYLSQWYACAFTDDTDPTIVYPTAEHYMMYQKALLFSDAAMASQILQAEHPRQVKALGRQVANFTDQTWNAHREAIVRRGNRLKFTQPANPADGKWRVALPGREAEEGAGSTIRELLLGTGEREIVEASPMDRVWGIGFGAARAGSVRGRWGLNLLGKALMAVRDELRKEAEGDEVGKGKEEGDGKGGDESRKESEKEGGERGGDKGKDNSEDSGEEVGEEVGKGDEQKAKRRKTEKQG</sequence>
<feature type="domain" description="NADAR" evidence="2">
    <location>
        <begin position="40"/>
        <end position="217"/>
    </location>
</feature>
<dbReference type="CDD" id="cd15457">
    <property type="entry name" value="NADAR"/>
    <property type="match status" value="1"/>
</dbReference>
<dbReference type="HOGENOM" id="CLU_084247_0_1_1"/>
<organism evidence="3 4">
    <name type="scientific">Chaetomium globosum (strain ATCC 6205 / CBS 148.51 / DSM 1962 / NBRC 6347 / NRRL 1970)</name>
    <name type="common">Soil fungus</name>
    <dbReference type="NCBI Taxonomy" id="306901"/>
    <lineage>
        <taxon>Eukaryota</taxon>
        <taxon>Fungi</taxon>
        <taxon>Dikarya</taxon>
        <taxon>Ascomycota</taxon>
        <taxon>Pezizomycotina</taxon>
        <taxon>Sordariomycetes</taxon>
        <taxon>Sordariomycetidae</taxon>
        <taxon>Sordariales</taxon>
        <taxon>Chaetomiaceae</taxon>
        <taxon>Chaetomium</taxon>
    </lineage>
</organism>
<dbReference type="OMA" id="WNAHREA"/>
<dbReference type="InParanoid" id="Q2HD12"/>
<dbReference type="OrthoDB" id="206452at2759"/>
<dbReference type="eggNOG" id="ENOG502S32Y">
    <property type="taxonomic scope" value="Eukaryota"/>
</dbReference>
<feature type="compositionally biased region" description="Basic residues" evidence="1">
    <location>
        <begin position="1"/>
        <end position="16"/>
    </location>
</feature>
<evidence type="ECO:0000313" key="3">
    <source>
        <dbReference type="EMBL" id="EAQ93657.1"/>
    </source>
</evidence>
<dbReference type="NCBIfam" id="TIGR02464">
    <property type="entry name" value="ribofla_fusion"/>
    <property type="match status" value="1"/>
</dbReference>
<reference evidence="4" key="1">
    <citation type="journal article" date="2015" name="Genome Announc.">
        <title>Draft genome sequence of the cellulolytic fungus Chaetomium globosum.</title>
        <authorList>
            <person name="Cuomo C.A."/>
            <person name="Untereiner W.A."/>
            <person name="Ma L.-J."/>
            <person name="Grabherr M."/>
            <person name="Birren B.W."/>
        </authorList>
    </citation>
    <scope>NUCLEOTIDE SEQUENCE [LARGE SCALE GENOMIC DNA]</scope>
    <source>
        <strain evidence="4">ATCC 6205 / CBS 148.51 / DSM 1962 / NBRC 6347 / NRRL 1970</strain>
    </source>
</reference>
<feature type="region of interest" description="Disordered" evidence="1">
    <location>
        <begin position="1"/>
        <end position="38"/>
    </location>
</feature>
<dbReference type="Gene3D" id="1.10.357.40">
    <property type="entry name" value="YbiA-like"/>
    <property type="match status" value="1"/>
</dbReference>
<name>Q2HD12_CHAGB</name>